<sequence>MDSPPPTVEQLASIERAWRDTQLLASDGIINRHRDEVEGGGETTLTMEQYRSLQVYRQGLRNWPEAPIFPDSTGRPVTPTWLVEQLSE</sequence>
<reference evidence="2 3" key="1">
    <citation type="submission" date="2018-03" db="EMBL/GenBank/DDBJ databases">
        <title>Blue discolouration in mozzarella cheese caused by Pseudomonas fluorescens.</title>
        <authorList>
            <person name="Chiesa F."/>
            <person name="Dalmasso A."/>
            <person name="Lomonaco S."/>
        </authorList>
    </citation>
    <scope>NUCLEOTIDE SEQUENCE [LARGE SCALE GENOMIC DNA]</scope>
    <source>
        <strain evidence="2 3">11293</strain>
    </source>
</reference>
<name>A0A2T0I6M4_PSEFL</name>
<dbReference type="Proteomes" id="UP000239731">
    <property type="component" value="Unassembled WGS sequence"/>
</dbReference>
<proteinExistence type="predicted"/>
<dbReference type="Pfam" id="PF16778">
    <property type="entry name" value="Phage_tail_APC"/>
    <property type="match status" value="1"/>
</dbReference>
<protein>
    <submittedName>
        <fullName evidence="2">Phage tail protein</fullName>
    </submittedName>
</protein>
<gene>
    <name evidence="2" type="ORF">C7A10_18035</name>
</gene>
<evidence type="ECO:0000259" key="1">
    <source>
        <dbReference type="Pfam" id="PF16778"/>
    </source>
</evidence>
<dbReference type="InterPro" id="IPR031893">
    <property type="entry name" value="Phage_tail_APC"/>
</dbReference>
<accession>A0A2T0I6M4</accession>
<comment type="caution">
    <text evidence="2">The sequence shown here is derived from an EMBL/GenBank/DDBJ whole genome shotgun (WGS) entry which is preliminary data.</text>
</comment>
<evidence type="ECO:0000313" key="2">
    <source>
        <dbReference type="EMBL" id="PRW90966.1"/>
    </source>
</evidence>
<dbReference type="EMBL" id="PVUH01000011">
    <property type="protein sequence ID" value="PRW90966.1"/>
    <property type="molecule type" value="Genomic_DNA"/>
</dbReference>
<organism evidence="2 3">
    <name type="scientific">Pseudomonas fluorescens</name>
    <dbReference type="NCBI Taxonomy" id="294"/>
    <lineage>
        <taxon>Bacteria</taxon>
        <taxon>Pseudomonadati</taxon>
        <taxon>Pseudomonadota</taxon>
        <taxon>Gammaproteobacteria</taxon>
        <taxon>Pseudomonadales</taxon>
        <taxon>Pseudomonadaceae</taxon>
        <taxon>Pseudomonas</taxon>
    </lineage>
</organism>
<dbReference type="AlphaFoldDB" id="A0A2T0I6M4"/>
<evidence type="ECO:0000313" key="3">
    <source>
        <dbReference type="Proteomes" id="UP000239731"/>
    </source>
</evidence>
<feature type="domain" description="Phage tail assembly chaperone-like" evidence="1">
    <location>
        <begin position="14"/>
        <end position="79"/>
    </location>
</feature>